<evidence type="ECO:0000313" key="3">
    <source>
        <dbReference type="EMBL" id="MBG0560888.1"/>
    </source>
</evidence>
<evidence type="ECO:0000256" key="1">
    <source>
        <dbReference type="SAM" id="MobiDB-lite"/>
    </source>
</evidence>
<dbReference type="AlphaFoldDB" id="A0A931C5L6"/>
<keyword evidence="4" id="KW-1185">Reference proteome</keyword>
<sequence length="391" mass="41595">MSVSVNSRRTRLRSALAVVLTVLVVLPTAALFLRVLDDTSEQRNDTNLEKQGVEYLSALGGLITSLAESQSSALQGVFAEPAALTAAVARVQGVDERLGEDLETSERWSGLKEKIGRLPGVTGDSSTIYEAHVEVSDLALELYGAVRENSTLNRDAESDIWFLQEAVAVNMPEAVTRVSRMGDMANMVAGAKAKQRPPLLIQFGHEVLAVQEAASELTDNLQEAANDTTSGTLSGNLVSNLDRFRRGIEAANRGANFGGAPDVSAMVTAQSTLTTALNALSGVVLQEMNTLLDDRIDSLNYRRIEAWGLLGVAVALILVATWWTRTRAREARESLGDSGDSAREVSVRGDSTGPGSGGAYGGSPYDPVPNYGGAPNYGDSATRRERSGALR</sequence>
<name>A0A931C5L6_9ACTN</name>
<dbReference type="Proteomes" id="UP000598146">
    <property type="component" value="Unassembled WGS sequence"/>
</dbReference>
<keyword evidence="2" id="KW-0812">Transmembrane</keyword>
<accession>A0A931C5L6</accession>
<feature type="region of interest" description="Disordered" evidence="1">
    <location>
        <begin position="331"/>
        <end position="391"/>
    </location>
</feature>
<feature type="compositionally biased region" description="Basic and acidic residues" evidence="1">
    <location>
        <begin position="381"/>
        <end position="391"/>
    </location>
</feature>
<reference evidence="3" key="1">
    <citation type="submission" date="2020-11" db="EMBL/GenBank/DDBJ databases">
        <title>Isolation and identification of active actinomycetes.</title>
        <authorList>
            <person name="Sun X."/>
        </authorList>
    </citation>
    <scope>NUCLEOTIDE SEQUENCE</scope>
    <source>
        <strain evidence="3">NEAU-A11</strain>
    </source>
</reference>
<proteinExistence type="predicted"/>
<gene>
    <name evidence="3" type="ORF">I4J89_05350</name>
</gene>
<protein>
    <submittedName>
        <fullName evidence="3">Uncharacterized protein</fullName>
    </submittedName>
</protein>
<evidence type="ECO:0000313" key="4">
    <source>
        <dbReference type="Proteomes" id="UP000598146"/>
    </source>
</evidence>
<feature type="compositionally biased region" description="Basic and acidic residues" evidence="1">
    <location>
        <begin position="331"/>
        <end position="347"/>
    </location>
</feature>
<feature type="compositionally biased region" description="Gly residues" evidence="1">
    <location>
        <begin position="352"/>
        <end position="361"/>
    </location>
</feature>
<keyword evidence="2" id="KW-0472">Membrane</keyword>
<evidence type="ECO:0000256" key="2">
    <source>
        <dbReference type="SAM" id="Phobius"/>
    </source>
</evidence>
<dbReference type="EMBL" id="JADQTO010000002">
    <property type="protein sequence ID" value="MBG0560888.1"/>
    <property type="molecule type" value="Genomic_DNA"/>
</dbReference>
<keyword evidence="2" id="KW-1133">Transmembrane helix</keyword>
<organism evidence="3 4">
    <name type="scientific">Actinoplanes aureus</name>
    <dbReference type="NCBI Taxonomy" id="2792083"/>
    <lineage>
        <taxon>Bacteria</taxon>
        <taxon>Bacillati</taxon>
        <taxon>Actinomycetota</taxon>
        <taxon>Actinomycetes</taxon>
        <taxon>Micromonosporales</taxon>
        <taxon>Micromonosporaceae</taxon>
        <taxon>Actinoplanes</taxon>
    </lineage>
</organism>
<feature type="transmembrane region" description="Helical" evidence="2">
    <location>
        <begin position="306"/>
        <end position="324"/>
    </location>
</feature>
<comment type="caution">
    <text evidence="3">The sequence shown here is derived from an EMBL/GenBank/DDBJ whole genome shotgun (WGS) entry which is preliminary data.</text>
</comment>